<accession>A0A1F7FJE6</accession>
<dbReference type="AlphaFoldDB" id="A0A1F7FJE6"/>
<gene>
    <name evidence="2" type="ORF">A2519_05035</name>
</gene>
<reference evidence="2 3" key="1">
    <citation type="journal article" date="2016" name="Nat. Commun.">
        <title>Thousands of microbial genomes shed light on interconnected biogeochemical processes in an aquifer system.</title>
        <authorList>
            <person name="Anantharaman K."/>
            <person name="Brown C.T."/>
            <person name="Hug L.A."/>
            <person name="Sharon I."/>
            <person name="Castelle C.J."/>
            <person name="Probst A.J."/>
            <person name="Thomas B.C."/>
            <person name="Singh A."/>
            <person name="Wilkins M.J."/>
            <person name="Karaoz U."/>
            <person name="Brodie E.L."/>
            <person name="Williams K.H."/>
            <person name="Hubbard S.S."/>
            <person name="Banfield J.F."/>
        </authorList>
    </citation>
    <scope>NUCLEOTIDE SEQUENCE [LARGE SCALE GENOMIC DNA]</scope>
</reference>
<evidence type="ECO:0000256" key="1">
    <source>
        <dbReference type="SAM" id="MobiDB-lite"/>
    </source>
</evidence>
<sequence>MLEDFLDYRILFYTAYLYRVVEVLSSSNRTAINAADPAHGRTWKGQNDPAAGVSPYGKSGKKILDRV</sequence>
<feature type="region of interest" description="Disordered" evidence="1">
    <location>
        <begin position="38"/>
        <end position="67"/>
    </location>
</feature>
<evidence type="ECO:0000313" key="2">
    <source>
        <dbReference type="EMBL" id="OGK06763.1"/>
    </source>
</evidence>
<dbReference type="Proteomes" id="UP000179243">
    <property type="component" value="Unassembled WGS sequence"/>
</dbReference>
<protein>
    <submittedName>
        <fullName evidence="2">Uncharacterized protein</fullName>
    </submittedName>
</protein>
<name>A0A1F7FJE6_UNCRA</name>
<evidence type="ECO:0000313" key="3">
    <source>
        <dbReference type="Proteomes" id="UP000179243"/>
    </source>
</evidence>
<dbReference type="EMBL" id="MFYX01000021">
    <property type="protein sequence ID" value="OGK06763.1"/>
    <property type="molecule type" value="Genomic_DNA"/>
</dbReference>
<proteinExistence type="predicted"/>
<comment type="caution">
    <text evidence="2">The sequence shown here is derived from an EMBL/GenBank/DDBJ whole genome shotgun (WGS) entry which is preliminary data.</text>
</comment>
<organism evidence="2 3">
    <name type="scientific">Candidatus Raymondbacteria bacterium RIFOXYD12_FULL_49_13</name>
    <dbReference type="NCBI Taxonomy" id="1817890"/>
    <lineage>
        <taxon>Bacteria</taxon>
        <taxon>Raymondiibacteriota</taxon>
    </lineage>
</organism>